<proteinExistence type="predicted"/>
<dbReference type="AlphaFoldDB" id="A0A3Q9RNM0"/>
<evidence type="ECO:0000313" key="1">
    <source>
        <dbReference type="EMBL" id="AZV43215.1"/>
    </source>
</evidence>
<sequence>MKAVLTIGSYAMETYEIGQVWKEAAISSDFDVPWGSLIRASFHK</sequence>
<reference evidence="1 2" key="1">
    <citation type="submission" date="2018-01" db="EMBL/GenBank/DDBJ databases">
        <title>Bacillus asahii Genome sequencing and assembly.</title>
        <authorList>
            <person name="Jiang H."/>
            <person name="Feng Y."/>
            <person name="Zhao F."/>
            <person name="Lin X."/>
        </authorList>
    </citation>
    <scope>NUCLEOTIDE SEQUENCE [LARGE SCALE GENOMIC DNA]</scope>
    <source>
        <strain evidence="1 2">OM18</strain>
    </source>
</reference>
<organism evidence="1 2">
    <name type="scientific">Peribacillus asahii</name>
    <dbReference type="NCBI Taxonomy" id="228899"/>
    <lineage>
        <taxon>Bacteria</taxon>
        <taxon>Bacillati</taxon>
        <taxon>Bacillota</taxon>
        <taxon>Bacilli</taxon>
        <taxon>Bacillales</taxon>
        <taxon>Bacillaceae</taxon>
        <taxon>Peribacillus</taxon>
    </lineage>
</organism>
<dbReference type="Proteomes" id="UP000283095">
    <property type="component" value="Chromosome"/>
</dbReference>
<protein>
    <submittedName>
        <fullName evidence="1">Uncharacterized protein</fullName>
    </submittedName>
</protein>
<accession>A0A3Q9RNM0</accession>
<dbReference type="EMBL" id="CP026095">
    <property type="protein sequence ID" value="AZV43215.1"/>
    <property type="molecule type" value="Genomic_DNA"/>
</dbReference>
<name>A0A3Q9RNM0_9BACI</name>
<dbReference type="KEGG" id="pasa:BAOM_2606"/>
<gene>
    <name evidence="1" type="ORF">BAOM_2606</name>
</gene>
<evidence type="ECO:0000313" key="2">
    <source>
        <dbReference type="Proteomes" id="UP000283095"/>
    </source>
</evidence>